<organism evidence="6 7">
    <name type="scientific">Castellaniella denitrificans</name>
    <dbReference type="NCBI Taxonomy" id="56119"/>
    <lineage>
        <taxon>Bacteria</taxon>
        <taxon>Pseudomonadati</taxon>
        <taxon>Pseudomonadota</taxon>
        <taxon>Betaproteobacteria</taxon>
        <taxon>Burkholderiales</taxon>
        <taxon>Alcaligenaceae</taxon>
        <taxon>Castellaniella</taxon>
    </lineage>
</organism>
<keyword evidence="3" id="KW-0238">DNA-binding</keyword>
<dbReference type="InterPro" id="IPR005119">
    <property type="entry name" value="LysR_subst-bd"/>
</dbReference>
<dbReference type="Gene3D" id="1.10.10.10">
    <property type="entry name" value="Winged helix-like DNA-binding domain superfamily/Winged helix DNA-binding domain"/>
    <property type="match status" value="1"/>
</dbReference>
<name>A0ABT4M1C3_9BURK</name>
<evidence type="ECO:0000313" key="6">
    <source>
        <dbReference type="EMBL" id="MCZ4329117.1"/>
    </source>
</evidence>
<evidence type="ECO:0000256" key="4">
    <source>
        <dbReference type="ARBA" id="ARBA00023163"/>
    </source>
</evidence>
<dbReference type="RefSeq" id="WP_269356875.1">
    <property type="nucleotide sequence ID" value="NZ_JAPWHE010000001.1"/>
</dbReference>
<dbReference type="InterPro" id="IPR000847">
    <property type="entry name" value="LysR_HTH_N"/>
</dbReference>
<dbReference type="PANTHER" id="PTHR30537:SF5">
    <property type="entry name" value="HTH-TYPE TRANSCRIPTIONAL ACTIVATOR TTDR-RELATED"/>
    <property type="match status" value="1"/>
</dbReference>
<dbReference type="Gene3D" id="3.40.190.290">
    <property type="match status" value="1"/>
</dbReference>
<evidence type="ECO:0000256" key="1">
    <source>
        <dbReference type="ARBA" id="ARBA00009437"/>
    </source>
</evidence>
<sequence length="321" mass="36095">MKENLTIDALRVFCEAARYQSFSQAARMIGSSPAYVTKHIKLLESELDTLLFHRTTRQVTLTEQGEQAHAMALRILQDVEQLHDRIAQFKSEPRGTLRISTSMGFGRQVVAPALADFSLRYPAIQIKLDILDQLVNMTKEQYDLDIRIGDMIDPNYIARHLADNHRILCAAPSYLERHGRPRGLQDLPRHNCLIVRERDHPVGIWSLSRKDVITTVKVGGSLVTNNGEIALAWALAGHGIVLRSLWDARRHLETGALVHILPSYRQNAGIWAVYPQRLDNSAKVKACIEHLQAYFSPRASDALADAPPYQSSGRETRAPTP</sequence>
<evidence type="ECO:0000313" key="7">
    <source>
        <dbReference type="Proteomes" id="UP001068379"/>
    </source>
</evidence>
<evidence type="ECO:0000256" key="2">
    <source>
        <dbReference type="ARBA" id="ARBA00023015"/>
    </source>
</evidence>
<dbReference type="InterPro" id="IPR036388">
    <property type="entry name" value="WH-like_DNA-bd_sf"/>
</dbReference>
<keyword evidence="7" id="KW-1185">Reference proteome</keyword>
<feature type="domain" description="HTH lysR-type" evidence="5">
    <location>
        <begin position="5"/>
        <end position="62"/>
    </location>
</feature>
<dbReference type="EMBL" id="JAPWHE010000001">
    <property type="protein sequence ID" value="MCZ4329117.1"/>
    <property type="molecule type" value="Genomic_DNA"/>
</dbReference>
<dbReference type="Proteomes" id="UP001068379">
    <property type="component" value="Unassembled WGS sequence"/>
</dbReference>
<evidence type="ECO:0000259" key="5">
    <source>
        <dbReference type="PROSITE" id="PS50931"/>
    </source>
</evidence>
<comment type="similarity">
    <text evidence="1">Belongs to the LysR transcriptional regulatory family.</text>
</comment>
<dbReference type="SUPFAM" id="SSF53850">
    <property type="entry name" value="Periplasmic binding protein-like II"/>
    <property type="match status" value="1"/>
</dbReference>
<dbReference type="PANTHER" id="PTHR30537">
    <property type="entry name" value="HTH-TYPE TRANSCRIPTIONAL REGULATOR"/>
    <property type="match status" value="1"/>
</dbReference>
<accession>A0ABT4M1C3</accession>
<dbReference type="InterPro" id="IPR058163">
    <property type="entry name" value="LysR-type_TF_proteobact-type"/>
</dbReference>
<proteinExistence type="inferred from homology"/>
<keyword evidence="4" id="KW-0804">Transcription</keyword>
<dbReference type="Pfam" id="PF03466">
    <property type="entry name" value="LysR_substrate"/>
    <property type="match status" value="1"/>
</dbReference>
<protein>
    <submittedName>
        <fullName evidence="6">LysR family transcriptional regulator</fullName>
    </submittedName>
</protein>
<reference evidence="6" key="1">
    <citation type="submission" date="2022-12" db="EMBL/GenBank/DDBJ databases">
        <title>Bacterial isolates from different developmental stages of Nematostella vectensis.</title>
        <authorList>
            <person name="Fraune S."/>
        </authorList>
    </citation>
    <scope>NUCLEOTIDE SEQUENCE</scope>
    <source>
        <strain evidence="6">G21619-S1</strain>
    </source>
</reference>
<comment type="caution">
    <text evidence="6">The sequence shown here is derived from an EMBL/GenBank/DDBJ whole genome shotgun (WGS) entry which is preliminary data.</text>
</comment>
<dbReference type="InterPro" id="IPR036390">
    <property type="entry name" value="WH_DNA-bd_sf"/>
</dbReference>
<dbReference type="CDD" id="cd08479">
    <property type="entry name" value="PBP2_CrgA_like_9"/>
    <property type="match status" value="1"/>
</dbReference>
<gene>
    <name evidence="6" type="ORF">O4H32_03975</name>
</gene>
<evidence type="ECO:0000256" key="3">
    <source>
        <dbReference type="ARBA" id="ARBA00023125"/>
    </source>
</evidence>
<keyword evidence="2" id="KW-0805">Transcription regulation</keyword>
<dbReference type="PROSITE" id="PS50931">
    <property type="entry name" value="HTH_LYSR"/>
    <property type="match status" value="1"/>
</dbReference>
<dbReference type="SUPFAM" id="SSF46785">
    <property type="entry name" value="Winged helix' DNA-binding domain"/>
    <property type="match status" value="1"/>
</dbReference>
<dbReference type="Pfam" id="PF00126">
    <property type="entry name" value="HTH_1"/>
    <property type="match status" value="1"/>
</dbReference>